<evidence type="ECO:0000256" key="3">
    <source>
        <dbReference type="ARBA" id="ARBA00022729"/>
    </source>
</evidence>
<proteinExistence type="inferred from homology"/>
<dbReference type="InterPro" id="IPR033876">
    <property type="entry name" value="SAP-like"/>
</dbReference>
<protein>
    <submittedName>
        <fullName evidence="10">Related to Probable aspartic-type endopeptidase opsB</fullName>
    </submittedName>
</protein>
<dbReference type="SUPFAM" id="SSF50630">
    <property type="entry name" value="Acid proteases"/>
    <property type="match status" value="1"/>
</dbReference>
<dbReference type="InterPro" id="IPR001461">
    <property type="entry name" value="Aspartic_peptidase_A1"/>
</dbReference>
<feature type="disulfide bond" evidence="7">
    <location>
        <begin position="245"/>
        <end position="285"/>
    </location>
</feature>
<feature type="compositionally biased region" description="Gly residues" evidence="8">
    <location>
        <begin position="365"/>
        <end position="383"/>
    </location>
</feature>
<feature type="domain" description="Peptidase A1" evidence="9">
    <location>
        <begin position="1"/>
        <end position="325"/>
    </location>
</feature>
<keyword evidence="3" id="KW-0732">Signal</keyword>
<dbReference type="Pfam" id="PF00026">
    <property type="entry name" value="Asp"/>
    <property type="match status" value="1"/>
</dbReference>
<accession>A0A2D3UYT4</accession>
<dbReference type="OrthoDB" id="771136at2759"/>
<evidence type="ECO:0000256" key="2">
    <source>
        <dbReference type="ARBA" id="ARBA00022670"/>
    </source>
</evidence>
<dbReference type="InterPro" id="IPR021109">
    <property type="entry name" value="Peptidase_aspartic_dom_sf"/>
</dbReference>
<dbReference type="PROSITE" id="PS51767">
    <property type="entry name" value="PEPTIDASE_A1"/>
    <property type="match status" value="1"/>
</dbReference>
<feature type="compositionally biased region" description="Low complexity" evidence="8">
    <location>
        <begin position="346"/>
        <end position="358"/>
    </location>
</feature>
<keyword evidence="5" id="KW-0378">Hydrolase</keyword>
<dbReference type="PRINTS" id="PR00792">
    <property type="entry name" value="PEPSIN"/>
</dbReference>
<dbReference type="PANTHER" id="PTHR47966:SF65">
    <property type="entry name" value="ASPARTIC-TYPE ENDOPEPTIDASE"/>
    <property type="match status" value="1"/>
</dbReference>
<name>A0A2D3UYT4_9PEZI</name>
<dbReference type="AlphaFoldDB" id="A0A2D3UYT4"/>
<evidence type="ECO:0000313" key="10">
    <source>
        <dbReference type="EMBL" id="CZT23217.1"/>
    </source>
</evidence>
<evidence type="ECO:0000256" key="4">
    <source>
        <dbReference type="ARBA" id="ARBA00022750"/>
    </source>
</evidence>
<dbReference type="EMBL" id="FJUY01000016">
    <property type="protein sequence ID" value="CZT23217.1"/>
    <property type="molecule type" value="Genomic_DNA"/>
</dbReference>
<dbReference type="GeneID" id="35604007"/>
<dbReference type="InterPro" id="IPR033121">
    <property type="entry name" value="PEPTIDASE_A1"/>
</dbReference>
<gene>
    <name evidence="10" type="ORF">RCC_08928</name>
</gene>
<evidence type="ECO:0000313" key="11">
    <source>
        <dbReference type="Proteomes" id="UP000225277"/>
    </source>
</evidence>
<reference evidence="10 11" key="1">
    <citation type="submission" date="2016-03" db="EMBL/GenBank/DDBJ databases">
        <authorList>
            <person name="Ploux O."/>
        </authorList>
    </citation>
    <scope>NUCLEOTIDE SEQUENCE [LARGE SCALE GENOMIC DNA]</scope>
    <source>
        <strain evidence="10 11">URUG2</strain>
    </source>
</reference>
<dbReference type="Gene3D" id="2.40.70.10">
    <property type="entry name" value="Acid Proteases"/>
    <property type="match status" value="2"/>
</dbReference>
<dbReference type="GO" id="GO:0006508">
    <property type="term" value="P:proteolysis"/>
    <property type="evidence" value="ECO:0007669"/>
    <property type="project" value="UniProtKB-KW"/>
</dbReference>
<dbReference type="GO" id="GO:0004190">
    <property type="term" value="F:aspartic-type endopeptidase activity"/>
    <property type="evidence" value="ECO:0007669"/>
    <property type="project" value="UniProtKB-KW"/>
</dbReference>
<dbReference type="STRING" id="112498.A0A2D3UYT4"/>
<evidence type="ECO:0000256" key="1">
    <source>
        <dbReference type="ARBA" id="ARBA00007447"/>
    </source>
</evidence>
<dbReference type="Proteomes" id="UP000225277">
    <property type="component" value="Unassembled WGS sequence"/>
</dbReference>
<evidence type="ECO:0000256" key="7">
    <source>
        <dbReference type="PIRSR" id="PIRSR601461-2"/>
    </source>
</evidence>
<keyword evidence="4" id="KW-0064">Aspartyl protease</keyword>
<keyword evidence="7" id="KW-1015">Disulfide bond</keyword>
<evidence type="ECO:0000256" key="6">
    <source>
        <dbReference type="PIRSR" id="PIRSR601461-1"/>
    </source>
</evidence>
<keyword evidence="2" id="KW-0645">Protease</keyword>
<evidence type="ECO:0000256" key="8">
    <source>
        <dbReference type="SAM" id="MobiDB-lite"/>
    </source>
</evidence>
<feature type="region of interest" description="Disordered" evidence="8">
    <location>
        <begin position="343"/>
        <end position="390"/>
    </location>
</feature>
<dbReference type="CDD" id="cd05474">
    <property type="entry name" value="SAP_like"/>
    <property type="match status" value="1"/>
</dbReference>
<evidence type="ECO:0000259" key="9">
    <source>
        <dbReference type="PROSITE" id="PS51767"/>
    </source>
</evidence>
<sequence length="412" mass="43147">MSIGTPPQEFEVHLDTGSSDLWLNVASSDFCTTTETCDTGTYNANSSSTYEYVNSRFEISYVDDSSSAGDYVRDTVRLTDSNITLPGQQFGVGYESSTSDAILGIGYPTNEVQVSRGGQIYPNIPVSLVNEGFISSLTYSLWLNNISADEGSILFGGVNTAKYQGELTTLPVIPTNGIYREFTIAMTGVGLNGDDAERFSGSGSWNVHLDSGASLTYLPESIANSIYAYTGARYDATVGAALLDCDKQSSPDTIDFRFTEEAATIRVPMSEMVIPYAQLGGELVCTLGILPAIAAERREYLILGDTFLRSAYVVYDMERHTVGMAQTVFGDVEDHVVEIGAEGERPTGTAGDGAAPAASNFVAPPGGGGSGSGGGGGSGSGGETGEESAGSRVVESWSLVAVVAVSAAMVCI</sequence>
<evidence type="ECO:0000256" key="5">
    <source>
        <dbReference type="ARBA" id="ARBA00022801"/>
    </source>
</evidence>
<comment type="similarity">
    <text evidence="1">Belongs to the peptidase A1 family.</text>
</comment>
<dbReference type="PANTHER" id="PTHR47966">
    <property type="entry name" value="BETA-SITE APP-CLEAVING ENZYME, ISOFORM A-RELATED"/>
    <property type="match status" value="1"/>
</dbReference>
<dbReference type="RefSeq" id="XP_023629941.1">
    <property type="nucleotide sequence ID" value="XM_023774173.1"/>
</dbReference>
<organism evidence="10 11">
    <name type="scientific">Ramularia collo-cygni</name>
    <dbReference type="NCBI Taxonomy" id="112498"/>
    <lineage>
        <taxon>Eukaryota</taxon>
        <taxon>Fungi</taxon>
        <taxon>Dikarya</taxon>
        <taxon>Ascomycota</taxon>
        <taxon>Pezizomycotina</taxon>
        <taxon>Dothideomycetes</taxon>
        <taxon>Dothideomycetidae</taxon>
        <taxon>Mycosphaerellales</taxon>
        <taxon>Mycosphaerellaceae</taxon>
        <taxon>Ramularia</taxon>
    </lineage>
</organism>
<keyword evidence="11" id="KW-1185">Reference proteome</keyword>
<feature type="active site" evidence="6">
    <location>
        <position position="15"/>
    </location>
</feature>
<feature type="active site" evidence="6">
    <location>
        <position position="210"/>
    </location>
</feature>